<reference evidence="1 2" key="1">
    <citation type="submission" date="2024-07" db="EMBL/GenBank/DDBJ databases">
        <title>Description of Labrys sedimenti sp. nov., isolated from a diclofenac-degrading enrichment culture.</title>
        <authorList>
            <person name="Tancsics A."/>
            <person name="Csepanyi A."/>
        </authorList>
    </citation>
    <scope>NUCLEOTIDE SEQUENCE [LARGE SCALE GENOMIC DNA]</scope>
    <source>
        <strain evidence="1 2">LMG 23578</strain>
    </source>
</reference>
<accession>A0ABV3PFW8</accession>
<evidence type="ECO:0000313" key="2">
    <source>
        <dbReference type="Proteomes" id="UP001555786"/>
    </source>
</evidence>
<dbReference type="Proteomes" id="UP001555786">
    <property type="component" value="Unassembled WGS sequence"/>
</dbReference>
<name>A0ABV3PFW8_9HYPH</name>
<organism evidence="1 2">
    <name type="scientific">Labrys neptuniae</name>
    <dbReference type="NCBI Taxonomy" id="376174"/>
    <lineage>
        <taxon>Bacteria</taxon>
        <taxon>Pseudomonadati</taxon>
        <taxon>Pseudomonadota</taxon>
        <taxon>Alphaproteobacteria</taxon>
        <taxon>Hyphomicrobiales</taxon>
        <taxon>Xanthobacteraceae</taxon>
        <taxon>Labrys</taxon>
    </lineage>
</organism>
<proteinExistence type="predicted"/>
<dbReference type="RefSeq" id="WP_367622869.1">
    <property type="nucleotide sequence ID" value="NZ_JBFNQD010000001.1"/>
</dbReference>
<sequence>MPHLITKTCFGRYGVTFDECATSLTRKDIVERFVNGEFDPSDKRGQGLLQVLEIDPAVGTCKDVTKAICQEAEHYIAANELHCDGNRLRLMQDYKVVDAWVSEIVEGRWLEAAPALVAAE</sequence>
<evidence type="ECO:0000313" key="1">
    <source>
        <dbReference type="EMBL" id="MEW9304509.1"/>
    </source>
</evidence>
<gene>
    <name evidence="1" type="ORF">ABXS05_03100</name>
</gene>
<dbReference type="EMBL" id="JBFNQD010000001">
    <property type="protein sequence ID" value="MEW9304509.1"/>
    <property type="molecule type" value="Genomic_DNA"/>
</dbReference>
<comment type="caution">
    <text evidence="1">The sequence shown here is derived from an EMBL/GenBank/DDBJ whole genome shotgun (WGS) entry which is preliminary data.</text>
</comment>
<keyword evidence="2" id="KW-1185">Reference proteome</keyword>
<protein>
    <submittedName>
        <fullName evidence="1">Uncharacterized protein</fullName>
    </submittedName>
</protein>